<sequence length="216" mass="23195">MEAMAASHSSMGKDVHCDCTREENGGSAGPTTLGEVCCRREERNVMSGIPVQVSSVEKPSEARDAGPNRNKSKAVWKPEPAALNIEQHAIGTTDFGYPVASDNETKSQNSCEDNDAKDEASAQAEELSDPAIATDPTDRWPVSESASNKSVRTASEQLAAAINRTEARTLPMPPSNKLDSSRPPYIMNPHVAQSLSKTPPIETSPYFSHKQGEGDQ</sequence>
<dbReference type="Proteomes" id="UP000266841">
    <property type="component" value="Unassembled WGS sequence"/>
</dbReference>
<accession>K0RT09</accession>
<evidence type="ECO:0000313" key="2">
    <source>
        <dbReference type="EMBL" id="EJK49782.1"/>
    </source>
</evidence>
<dbReference type="EMBL" id="AGNL01044439">
    <property type="protein sequence ID" value="EJK49782.1"/>
    <property type="molecule type" value="Genomic_DNA"/>
</dbReference>
<evidence type="ECO:0000256" key="1">
    <source>
        <dbReference type="SAM" id="MobiDB-lite"/>
    </source>
</evidence>
<feature type="region of interest" description="Disordered" evidence="1">
    <location>
        <begin position="47"/>
        <end position="76"/>
    </location>
</feature>
<gene>
    <name evidence="2" type="ORF">THAOC_31309</name>
</gene>
<reference evidence="2 3" key="1">
    <citation type="journal article" date="2012" name="Genome Biol.">
        <title>Genome and low-iron response of an oceanic diatom adapted to chronic iron limitation.</title>
        <authorList>
            <person name="Lommer M."/>
            <person name="Specht M."/>
            <person name="Roy A.S."/>
            <person name="Kraemer L."/>
            <person name="Andreson R."/>
            <person name="Gutowska M.A."/>
            <person name="Wolf J."/>
            <person name="Bergner S.V."/>
            <person name="Schilhabel M.B."/>
            <person name="Klostermeier U.C."/>
            <person name="Beiko R.G."/>
            <person name="Rosenstiel P."/>
            <person name="Hippler M."/>
            <person name="Laroche J."/>
        </authorList>
    </citation>
    <scope>NUCLEOTIDE SEQUENCE [LARGE SCALE GENOMIC DNA]</scope>
    <source>
        <strain evidence="2 3">CCMP1005</strain>
    </source>
</reference>
<keyword evidence="3" id="KW-1185">Reference proteome</keyword>
<feature type="compositionally biased region" description="Basic and acidic residues" evidence="1">
    <location>
        <begin position="11"/>
        <end position="24"/>
    </location>
</feature>
<comment type="caution">
    <text evidence="2">The sequence shown here is derived from an EMBL/GenBank/DDBJ whole genome shotgun (WGS) entry which is preliminary data.</text>
</comment>
<organism evidence="2 3">
    <name type="scientific">Thalassiosira oceanica</name>
    <name type="common">Marine diatom</name>
    <dbReference type="NCBI Taxonomy" id="159749"/>
    <lineage>
        <taxon>Eukaryota</taxon>
        <taxon>Sar</taxon>
        <taxon>Stramenopiles</taxon>
        <taxon>Ochrophyta</taxon>
        <taxon>Bacillariophyta</taxon>
        <taxon>Coscinodiscophyceae</taxon>
        <taxon>Thalassiosirophycidae</taxon>
        <taxon>Thalassiosirales</taxon>
        <taxon>Thalassiosiraceae</taxon>
        <taxon>Thalassiosira</taxon>
    </lineage>
</organism>
<dbReference type="AlphaFoldDB" id="K0RT09"/>
<feature type="compositionally biased region" description="Polar residues" evidence="1">
    <location>
        <begin position="144"/>
        <end position="156"/>
    </location>
</feature>
<evidence type="ECO:0000313" key="3">
    <source>
        <dbReference type="Proteomes" id="UP000266841"/>
    </source>
</evidence>
<name>K0RT09_THAOC</name>
<feature type="region of interest" description="Disordered" evidence="1">
    <location>
        <begin position="94"/>
        <end position="216"/>
    </location>
</feature>
<feature type="region of interest" description="Disordered" evidence="1">
    <location>
        <begin position="1"/>
        <end position="34"/>
    </location>
</feature>
<proteinExistence type="predicted"/>
<feature type="non-terminal residue" evidence="2">
    <location>
        <position position="216"/>
    </location>
</feature>
<protein>
    <submittedName>
        <fullName evidence="2">Uncharacterized protein</fullName>
    </submittedName>
</protein>